<dbReference type="AlphaFoldDB" id="A0A3S4HK62"/>
<organism evidence="1 2">
    <name type="scientific">Chromobacterium violaceum</name>
    <dbReference type="NCBI Taxonomy" id="536"/>
    <lineage>
        <taxon>Bacteria</taxon>
        <taxon>Pseudomonadati</taxon>
        <taxon>Pseudomonadota</taxon>
        <taxon>Betaproteobacteria</taxon>
        <taxon>Neisseriales</taxon>
        <taxon>Chromobacteriaceae</taxon>
        <taxon>Chromobacterium</taxon>
    </lineage>
</organism>
<dbReference type="RefSeq" id="WP_176217479.1">
    <property type="nucleotide sequence ID" value="NZ_CP069442.1"/>
</dbReference>
<dbReference type="GeneID" id="66366928"/>
<protein>
    <submittedName>
        <fullName evidence="1">Uncharacterized protein</fullName>
    </submittedName>
</protein>
<gene>
    <name evidence="1" type="ORF">NCTC9695_01726</name>
</gene>
<reference evidence="1 2" key="1">
    <citation type="submission" date="2018-12" db="EMBL/GenBank/DDBJ databases">
        <authorList>
            <consortium name="Pathogen Informatics"/>
        </authorList>
    </citation>
    <scope>NUCLEOTIDE SEQUENCE [LARGE SCALE GENOMIC DNA]</scope>
    <source>
        <strain evidence="1 2">NCTC9695</strain>
    </source>
</reference>
<dbReference type="EMBL" id="LR134182">
    <property type="protein sequence ID" value="VEB41305.1"/>
    <property type="molecule type" value="Genomic_DNA"/>
</dbReference>
<name>A0A3S4HK62_CHRVL</name>
<evidence type="ECO:0000313" key="1">
    <source>
        <dbReference type="EMBL" id="VEB41305.1"/>
    </source>
</evidence>
<dbReference type="Proteomes" id="UP000275777">
    <property type="component" value="Chromosome"/>
</dbReference>
<sequence>MRIRMLAAAAGIGHRGLSAGSGRGRDALMACGALARPAPAGLDVCRRKEGTLIEL</sequence>
<evidence type="ECO:0000313" key="2">
    <source>
        <dbReference type="Proteomes" id="UP000275777"/>
    </source>
</evidence>
<proteinExistence type="predicted"/>
<accession>A0A3S4HK62</accession>